<reference evidence="2" key="2">
    <citation type="submission" date="2025-08" db="UniProtKB">
        <authorList>
            <consortium name="Ensembl"/>
        </authorList>
    </citation>
    <scope>IDENTIFICATION</scope>
</reference>
<dbReference type="InterPro" id="IPR051057">
    <property type="entry name" value="PI-PLC_domain"/>
</dbReference>
<evidence type="ECO:0000259" key="1">
    <source>
        <dbReference type="SMART" id="SM00148"/>
    </source>
</evidence>
<protein>
    <recommendedName>
        <fullName evidence="1">Phosphatidylinositol-specific phospholipase C X domain-containing protein</fullName>
    </recommendedName>
</protein>
<reference evidence="2" key="1">
    <citation type="submission" date="2019-06" db="EMBL/GenBank/DDBJ databases">
        <authorList>
            <consortium name="Wellcome Sanger Institute Data Sharing"/>
        </authorList>
    </citation>
    <scope>NUCLEOTIDE SEQUENCE [LARGE SCALE GENOMIC DNA]</scope>
</reference>
<sequence length="321" mass="36842">MAVAADQAEGREGKSGFSNWMSELPDQLHDIPLWNLAIPGSHDAMSYDLDIKSSIMEPDQLICFSSLACVRQKVYNWSVTQEVNITEQLDAGIRYFDLRIARKPNDSDPTRLYFAHGLYTRTDTVLKEIKDWAKGHPKEILILALSHFHGIDKSVEKEIYGHLIKFIKDLFGAKLFPTKETPTLKLCWESGRNVIVSLEYPRGQEHDPDIRGGITYYYGNSMYPEEIKSKLDHYLTDEKRYNSKFLQYSLYYKVLWITYIISLSATLVKATEKSLPSMLEWVKKQTPGDGEKCVNIIASDLVNRDDFVSTVIKLNDKLLKT</sequence>
<reference evidence="2" key="3">
    <citation type="submission" date="2025-09" db="UniProtKB">
        <authorList>
            <consortium name="Ensembl"/>
        </authorList>
    </citation>
    <scope>IDENTIFICATION</scope>
</reference>
<proteinExistence type="predicted"/>
<dbReference type="GO" id="GO:0006629">
    <property type="term" value="P:lipid metabolic process"/>
    <property type="evidence" value="ECO:0007669"/>
    <property type="project" value="InterPro"/>
</dbReference>
<accession>A0A667YQW1</accession>
<dbReference type="SUPFAM" id="SSF51695">
    <property type="entry name" value="PLC-like phosphodiesterases"/>
    <property type="match status" value="1"/>
</dbReference>
<dbReference type="Ensembl" id="ENSMMDT00005029502.1">
    <property type="protein sequence ID" value="ENSMMDP00005028818.1"/>
    <property type="gene ID" value="ENSMMDG00005013731.1"/>
</dbReference>
<keyword evidence="3" id="KW-1185">Reference proteome</keyword>
<dbReference type="PROSITE" id="PS50007">
    <property type="entry name" value="PIPLC_X_DOMAIN"/>
    <property type="match status" value="1"/>
</dbReference>
<evidence type="ECO:0000313" key="2">
    <source>
        <dbReference type="Ensembl" id="ENSMMDP00005028818.1"/>
    </source>
</evidence>
<dbReference type="InParanoid" id="A0A667YQW1"/>
<name>A0A667YQW1_9TELE</name>
<dbReference type="SMART" id="SM00148">
    <property type="entry name" value="PLCXc"/>
    <property type="match status" value="1"/>
</dbReference>
<dbReference type="Gene3D" id="3.20.20.190">
    <property type="entry name" value="Phosphatidylinositol (PI) phosphodiesterase"/>
    <property type="match status" value="1"/>
</dbReference>
<dbReference type="InterPro" id="IPR000909">
    <property type="entry name" value="PLipase_C_PInositol-sp_X_dom"/>
</dbReference>
<dbReference type="Pfam" id="PF26146">
    <property type="entry name" value="PI-PLC_X"/>
    <property type="match status" value="1"/>
</dbReference>
<gene>
    <name evidence="2" type="primary">LOC115378228</name>
</gene>
<feature type="domain" description="Phosphatidylinositol-specific phospholipase C X" evidence="1">
    <location>
        <begin position="27"/>
        <end position="179"/>
    </location>
</feature>
<organism evidence="2 3">
    <name type="scientific">Myripristis murdjan</name>
    <name type="common">pinecone soldierfish</name>
    <dbReference type="NCBI Taxonomy" id="586833"/>
    <lineage>
        <taxon>Eukaryota</taxon>
        <taxon>Metazoa</taxon>
        <taxon>Chordata</taxon>
        <taxon>Craniata</taxon>
        <taxon>Vertebrata</taxon>
        <taxon>Euteleostomi</taxon>
        <taxon>Actinopterygii</taxon>
        <taxon>Neopterygii</taxon>
        <taxon>Teleostei</taxon>
        <taxon>Neoteleostei</taxon>
        <taxon>Acanthomorphata</taxon>
        <taxon>Holocentriformes</taxon>
        <taxon>Holocentridae</taxon>
        <taxon>Myripristis</taxon>
    </lineage>
</organism>
<dbReference type="InterPro" id="IPR017946">
    <property type="entry name" value="PLC-like_Pdiesterase_TIM-brl"/>
</dbReference>
<dbReference type="PANTHER" id="PTHR13593">
    <property type="match status" value="1"/>
</dbReference>
<dbReference type="GeneTree" id="ENSGT00940000161625"/>
<dbReference type="AlphaFoldDB" id="A0A667YQW1"/>
<dbReference type="PANTHER" id="PTHR13593:SF24">
    <property type="entry name" value="PI-PLC X DOMAIN-CONTAINING PROTEIN 1"/>
    <property type="match status" value="1"/>
</dbReference>
<dbReference type="Proteomes" id="UP000472263">
    <property type="component" value="Chromosome 19"/>
</dbReference>
<evidence type="ECO:0000313" key="3">
    <source>
        <dbReference type="Proteomes" id="UP000472263"/>
    </source>
</evidence>
<dbReference type="GO" id="GO:0008081">
    <property type="term" value="F:phosphoric diester hydrolase activity"/>
    <property type="evidence" value="ECO:0007669"/>
    <property type="project" value="InterPro"/>
</dbReference>